<sequence length="1067" mass="116643">MEPTAIGVRLASSVVTPLIRRLFVTEGPGAGLVDRPVRLSGHLSFRGEKRRLGPADVQRLAAELVRQAVATGERPLPADEEQAVAHALADTLYALGDLTMTDVQAVELGPEALARRLRRTAGDPARHLSRDAGLFLDGLLTTACLHILHFFTQRSTFVPRTLVEQTRRQRELMTKVDELIARTPPPAGTDQAFEQRYLSYVATRHAHLTIYGIDLVASPDRWPLDAAYLSLTALHPESGDDHTGDPEGGPVVSAATALPADRALAERDRVLLRGVAGSGKTTLVQWLAVTAARGERGEQGPGGSGGSPGPGAPGGTTALRGPRGRIPFVLPLRTLVRRPDGLPAPDAFLAAVRVPFHATQPAGWADRVLGDGRGLLLVDGLDEIAERDRERTRRWLRELLDVYPGNQWLVTSRPSAVRADWLAAEGFTELALTPMSGDFVAAFITRWHAAARIDAPDPGLLDSYERTLLDAVRTKPDLGQLATNPLMCGLICALHRDRRGYLPHGRQELYDAALSMLLARRDEERDMITPGDGVHLTELPQIQLLQRLAYWLIRNNQSELDRDRAVRIVADVLPALPAAAAQGDAERILGHLLLRSGLLREPAEGTVEFVHRTFQDYLGARAAVEDGDFGLLVRSAADTQWSDVIRMAVAHARPRERAGLLRGLIDAADRLTGAASTRVRLLALACLEHATELDPQVRTEVERRAAALIPPRTTQEARALAEAGPLALELLPGPEGLSEDEARAVVVTASLIGTEAALPVLARFREHPSLEVRAQLTWTWHRFPLRPYGEEVVARLREGGLFFAAHSADHLRFLRELGGRRKVQLTGDIPADAIAAGLEPERTRKLIIRGNDVLRDLGCLAGLRRLTHLDLSRAPHVTDLTPLAGLPLTWLSLDLLPGLERPGALHVLARCPTLDQLDVGVPLEAGSLDEAIPAELPLRYLRLTKMALWHTRMRGLHRFRTLRQLSLAALYGGLGPEDYEEIARLPELTELRINWQAVGWQGPPLPRITSLRLNNLHGTEDLTRISELFPALRKIVVVPAPDAPRIPDEVLAPLPCPPSLARVRAVV</sequence>
<keyword evidence="2 5" id="KW-0067">ATP-binding</keyword>
<accession>A0A089Z1N5</accession>
<reference evidence="6" key="1">
    <citation type="journal article" date="2015" name="J. Biotechnol.">
        <title>Complete genome sequence of the actinobacterium Streptomyces glaucescens GLA.O (DSM 40922) consisting of a linear chromosome and one linear plasmid.</title>
        <authorList>
            <person name="Ortseifen V."/>
            <person name="Winkler A."/>
            <person name="Albersmeier A."/>
            <person name="Wendler S."/>
            <person name="Puhler A."/>
            <person name="Kalinowski J."/>
            <person name="Ruckert C."/>
        </authorList>
    </citation>
    <scope>NUCLEOTIDE SEQUENCE [LARGE SCALE GENOMIC DNA]</scope>
    <source>
        <strain evidence="6">DSM 40922 / GLA O</strain>
    </source>
</reference>
<dbReference type="Gene3D" id="3.80.10.10">
    <property type="entry name" value="Ribonuclease Inhibitor"/>
    <property type="match status" value="1"/>
</dbReference>
<dbReference type="InterPro" id="IPR007111">
    <property type="entry name" value="NACHT_NTPase"/>
</dbReference>
<dbReference type="SUPFAM" id="SSF52047">
    <property type="entry name" value="RNI-like"/>
    <property type="match status" value="1"/>
</dbReference>
<dbReference type="Pfam" id="PF05729">
    <property type="entry name" value="NACHT"/>
    <property type="match status" value="1"/>
</dbReference>
<dbReference type="PANTHER" id="PTHR46844:SF1">
    <property type="entry name" value="SLR5058 PROTEIN"/>
    <property type="match status" value="1"/>
</dbReference>
<name>A0A089Z1N5_STRGA</name>
<dbReference type="HOGENOM" id="CLU_009117_0_0_11"/>
<dbReference type="PROSITE" id="PS50837">
    <property type="entry name" value="NACHT"/>
    <property type="match status" value="1"/>
</dbReference>
<keyword evidence="1" id="KW-0547">Nucleotide-binding</keyword>
<dbReference type="EMBL" id="CP009438">
    <property type="protein sequence ID" value="AIR99750.1"/>
    <property type="molecule type" value="Genomic_DNA"/>
</dbReference>
<dbReference type="AlphaFoldDB" id="A0A089Z1N5"/>
<dbReference type="OrthoDB" id="135105at2"/>
<dbReference type="SUPFAM" id="SSF52540">
    <property type="entry name" value="P-loop containing nucleoside triphosphate hydrolases"/>
    <property type="match status" value="1"/>
</dbReference>
<evidence type="ECO:0000256" key="2">
    <source>
        <dbReference type="ARBA" id="ARBA00022840"/>
    </source>
</evidence>
<proteinExistence type="predicted"/>
<dbReference type="Proteomes" id="UP000029482">
    <property type="component" value="Chromosome"/>
</dbReference>
<dbReference type="KEGG" id="sgu:SGLAU_18950"/>
<feature type="domain" description="NACHT" evidence="4">
    <location>
        <begin position="268"/>
        <end position="625"/>
    </location>
</feature>
<evidence type="ECO:0000313" key="6">
    <source>
        <dbReference type="Proteomes" id="UP000029482"/>
    </source>
</evidence>
<dbReference type="STRING" id="1907.SGLAU_18950"/>
<feature type="region of interest" description="Disordered" evidence="3">
    <location>
        <begin position="295"/>
        <end position="323"/>
    </location>
</feature>
<gene>
    <name evidence="5" type="ORF">SGLAU_18950</name>
</gene>
<dbReference type="Pfam" id="PF22733">
    <property type="entry name" value="NNH1"/>
    <property type="match status" value="1"/>
</dbReference>
<evidence type="ECO:0000256" key="1">
    <source>
        <dbReference type="ARBA" id="ARBA00022741"/>
    </source>
</evidence>
<dbReference type="Gene3D" id="3.40.50.300">
    <property type="entry name" value="P-loop containing nucleotide triphosphate hydrolases"/>
    <property type="match status" value="1"/>
</dbReference>
<dbReference type="GO" id="GO:0005524">
    <property type="term" value="F:ATP binding"/>
    <property type="evidence" value="ECO:0007669"/>
    <property type="project" value="UniProtKB-KW"/>
</dbReference>
<keyword evidence="6" id="KW-1185">Reference proteome</keyword>
<organism evidence="5 6">
    <name type="scientific">Streptomyces glaucescens</name>
    <dbReference type="NCBI Taxonomy" id="1907"/>
    <lineage>
        <taxon>Bacteria</taxon>
        <taxon>Bacillati</taxon>
        <taxon>Actinomycetota</taxon>
        <taxon>Actinomycetes</taxon>
        <taxon>Kitasatosporales</taxon>
        <taxon>Streptomycetaceae</taxon>
        <taxon>Streptomyces</taxon>
    </lineage>
</organism>
<evidence type="ECO:0000313" key="5">
    <source>
        <dbReference type="EMBL" id="AIR99750.1"/>
    </source>
</evidence>
<dbReference type="eggNOG" id="COG5635">
    <property type="taxonomic scope" value="Bacteria"/>
</dbReference>
<evidence type="ECO:0000259" key="4">
    <source>
        <dbReference type="PROSITE" id="PS50837"/>
    </source>
</evidence>
<dbReference type="PANTHER" id="PTHR46844">
    <property type="entry name" value="SLR5058 PROTEIN"/>
    <property type="match status" value="1"/>
</dbReference>
<evidence type="ECO:0000256" key="3">
    <source>
        <dbReference type="SAM" id="MobiDB-lite"/>
    </source>
</evidence>
<dbReference type="RefSeq" id="WP_043502971.1">
    <property type="nucleotide sequence ID" value="NZ_CP009438.1"/>
</dbReference>
<feature type="compositionally biased region" description="Gly residues" evidence="3">
    <location>
        <begin position="299"/>
        <end position="314"/>
    </location>
</feature>
<dbReference type="InterPro" id="IPR054547">
    <property type="entry name" value="NNH1"/>
</dbReference>
<dbReference type="InterPro" id="IPR027417">
    <property type="entry name" value="P-loop_NTPase"/>
</dbReference>
<protein>
    <submittedName>
        <fullName evidence="5">Large ATP-binding protein</fullName>
    </submittedName>
</protein>
<dbReference type="InterPro" id="IPR032675">
    <property type="entry name" value="LRR_dom_sf"/>
</dbReference>